<evidence type="ECO:0000256" key="4">
    <source>
        <dbReference type="ARBA" id="ARBA00022801"/>
    </source>
</evidence>
<keyword evidence="5" id="KW-0521">NADP</keyword>
<feature type="domain" description="Tetrahydrofolate dehydrogenase/cyclohydrolase catalytic" evidence="9">
    <location>
        <begin position="6"/>
        <end position="114"/>
    </location>
</feature>
<dbReference type="InterPro" id="IPR000672">
    <property type="entry name" value="THF_DH/CycHdrlase"/>
</dbReference>
<evidence type="ECO:0000256" key="2">
    <source>
        <dbReference type="ARBA" id="ARBA00022563"/>
    </source>
</evidence>
<reference evidence="11 12" key="1">
    <citation type="journal article" date="2015" name="Nature">
        <title>rRNA introns, odd ribosomes, and small enigmatic genomes across a large radiation of phyla.</title>
        <authorList>
            <person name="Brown C.T."/>
            <person name="Hug L.A."/>
            <person name="Thomas B.C."/>
            <person name="Sharon I."/>
            <person name="Castelle C.J."/>
            <person name="Singh A."/>
            <person name="Wilkins M.J."/>
            <person name="Williams K.H."/>
            <person name="Banfield J.F."/>
        </authorList>
    </citation>
    <scope>NUCLEOTIDE SEQUENCE [LARGE SCALE GENOMIC DNA]</scope>
</reference>
<dbReference type="Gene3D" id="3.40.50.720">
    <property type="entry name" value="NAD(P)-binding Rossmann-like Domain"/>
    <property type="match status" value="1"/>
</dbReference>
<name>A0A0G1N4L2_9BACT</name>
<keyword evidence="8" id="KW-0511">Multifunctional enzyme</keyword>
<protein>
    <submittedName>
        <fullName evidence="11">Bifunctional protein FolD</fullName>
    </submittedName>
</protein>
<comment type="pathway">
    <text evidence="1">One-carbon metabolism; tetrahydrofolate interconversion.</text>
</comment>
<accession>A0A0G1N4L2</accession>
<dbReference type="GO" id="GO:0006164">
    <property type="term" value="P:purine nucleotide biosynthetic process"/>
    <property type="evidence" value="ECO:0007669"/>
    <property type="project" value="UniProtKB-KW"/>
</dbReference>
<dbReference type="PATRIC" id="fig|1618663.3.peg.267"/>
<dbReference type="Gene3D" id="3.40.50.10860">
    <property type="entry name" value="Leucine Dehydrogenase, chain A, domain 1"/>
    <property type="match status" value="1"/>
</dbReference>
<dbReference type="PANTHER" id="PTHR48099">
    <property type="entry name" value="C-1-TETRAHYDROFOLATE SYNTHASE, CYTOPLASMIC-RELATED"/>
    <property type="match status" value="1"/>
</dbReference>
<dbReference type="GO" id="GO:0004477">
    <property type="term" value="F:methenyltetrahydrofolate cyclohydrolase activity"/>
    <property type="evidence" value="ECO:0007669"/>
    <property type="project" value="TreeGrafter"/>
</dbReference>
<keyword evidence="3" id="KW-0658">Purine biosynthesis</keyword>
<feature type="domain" description="Tetrahydrofolate dehydrogenase/cyclohydrolase NAD(P)-binding" evidence="10">
    <location>
        <begin position="141"/>
        <end position="274"/>
    </location>
</feature>
<dbReference type="InterPro" id="IPR046346">
    <property type="entry name" value="Aminoacid_DH-like_N_sf"/>
</dbReference>
<sequence length="275" mass="29745">MVLMIIDGKKIATEIIDKLKQLEKPKKFLAAFLIGENSASESFIKQKEKTAAALGVDFRTYKFLNDISQDKLRKEALKIVLGGKCGGAIVQLPLPAHINSQYVLNAIPREKDVDVLGERALGAFYAGRNPALPPAVGAFEEISRAANYPLNTSRVAVVGLGNLVGKPIAVWCAGKVRELYLLDKGSDFAVLKQTDIAVCGAGVPGLIKPEMLKETALVVDFGYGLKNGKFSGDFDSESLKIKNYKLKINFTPTPGGTGPILVAKLFENFFTLAKE</sequence>
<evidence type="ECO:0000256" key="3">
    <source>
        <dbReference type="ARBA" id="ARBA00022755"/>
    </source>
</evidence>
<proteinExistence type="predicted"/>
<keyword evidence="7" id="KW-0028">Amino-acid biosynthesis</keyword>
<evidence type="ECO:0000256" key="8">
    <source>
        <dbReference type="ARBA" id="ARBA00023268"/>
    </source>
</evidence>
<keyword evidence="4" id="KW-0378">Hydrolase</keyword>
<dbReference type="GO" id="GO:0035999">
    <property type="term" value="P:tetrahydrofolate interconversion"/>
    <property type="evidence" value="ECO:0007669"/>
    <property type="project" value="TreeGrafter"/>
</dbReference>
<dbReference type="GO" id="GO:0004488">
    <property type="term" value="F:methylenetetrahydrofolate dehydrogenase (NADP+) activity"/>
    <property type="evidence" value="ECO:0007669"/>
    <property type="project" value="InterPro"/>
</dbReference>
<evidence type="ECO:0000256" key="5">
    <source>
        <dbReference type="ARBA" id="ARBA00022857"/>
    </source>
</evidence>
<keyword evidence="6" id="KW-0560">Oxidoreductase</keyword>
<dbReference type="Proteomes" id="UP000034727">
    <property type="component" value="Unassembled WGS sequence"/>
</dbReference>
<dbReference type="InterPro" id="IPR020631">
    <property type="entry name" value="THF_DH/CycHdrlase_NAD-bd_dom"/>
</dbReference>
<evidence type="ECO:0000313" key="11">
    <source>
        <dbReference type="EMBL" id="KKU15546.1"/>
    </source>
</evidence>
<evidence type="ECO:0000313" key="12">
    <source>
        <dbReference type="Proteomes" id="UP000034727"/>
    </source>
</evidence>
<dbReference type="PANTHER" id="PTHR48099:SF5">
    <property type="entry name" value="C-1-TETRAHYDROFOLATE SYNTHASE, CYTOPLASMIC"/>
    <property type="match status" value="1"/>
</dbReference>
<evidence type="ECO:0000259" key="10">
    <source>
        <dbReference type="Pfam" id="PF02882"/>
    </source>
</evidence>
<evidence type="ECO:0000256" key="6">
    <source>
        <dbReference type="ARBA" id="ARBA00023002"/>
    </source>
</evidence>
<dbReference type="Pfam" id="PF00763">
    <property type="entry name" value="THF_DHG_CYH"/>
    <property type="match status" value="1"/>
</dbReference>
<evidence type="ECO:0000256" key="1">
    <source>
        <dbReference type="ARBA" id="ARBA00004777"/>
    </source>
</evidence>
<dbReference type="InterPro" id="IPR020630">
    <property type="entry name" value="THF_DH/CycHdrlase_cat_dom"/>
</dbReference>
<evidence type="ECO:0000256" key="7">
    <source>
        <dbReference type="ARBA" id="ARBA00023167"/>
    </source>
</evidence>
<evidence type="ECO:0000259" key="9">
    <source>
        <dbReference type="Pfam" id="PF00763"/>
    </source>
</evidence>
<dbReference type="Pfam" id="PF02882">
    <property type="entry name" value="THF_DHG_CYH_C"/>
    <property type="match status" value="1"/>
</dbReference>
<dbReference type="EMBL" id="LCLJ01000007">
    <property type="protein sequence ID" value="KKU15546.1"/>
    <property type="molecule type" value="Genomic_DNA"/>
</dbReference>
<dbReference type="PRINTS" id="PR00085">
    <property type="entry name" value="THFDHDRGNASE"/>
</dbReference>
<gene>
    <name evidence="11" type="ORF">UX22_C0007G0004</name>
</gene>
<dbReference type="SUPFAM" id="SSF51735">
    <property type="entry name" value="NAD(P)-binding Rossmann-fold domains"/>
    <property type="match status" value="1"/>
</dbReference>
<dbReference type="GO" id="GO:0009086">
    <property type="term" value="P:methionine biosynthetic process"/>
    <property type="evidence" value="ECO:0007669"/>
    <property type="project" value="UniProtKB-KW"/>
</dbReference>
<comment type="caution">
    <text evidence="11">The sequence shown here is derived from an EMBL/GenBank/DDBJ whole genome shotgun (WGS) entry which is preliminary data.</text>
</comment>
<dbReference type="GO" id="GO:0005829">
    <property type="term" value="C:cytosol"/>
    <property type="evidence" value="ECO:0007669"/>
    <property type="project" value="TreeGrafter"/>
</dbReference>
<dbReference type="SUPFAM" id="SSF53223">
    <property type="entry name" value="Aminoacid dehydrogenase-like, N-terminal domain"/>
    <property type="match status" value="1"/>
</dbReference>
<dbReference type="AlphaFoldDB" id="A0A0G1N4L2"/>
<organism evidence="11 12">
    <name type="scientific">Candidatus Jorgensenbacteria bacterium GW2011_GWA2_45_9</name>
    <dbReference type="NCBI Taxonomy" id="1618663"/>
    <lineage>
        <taxon>Bacteria</taxon>
        <taxon>Candidatus Joergenseniibacteriota</taxon>
    </lineage>
</organism>
<keyword evidence="2" id="KW-0554">One-carbon metabolism</keyword>
<dbReference type="InterPro" id="IPR036291">
    <property type="entry name" value="NAD(P)-bd_dom_sf"/>
</dbReference>
<keyword evidence="7" id="KW-0486">Methionine biosynthesis</keyword>